<dbReference type="SUPFAM" id="SSF55781">
    <property type="entry name" value="GAF domain-like"/>
    <property type="match status" value="1"/>
</dbReference>
<accession>A0A7W9PJD5</accession>
<proteinExistence type="predicted"/>
<keyword evidence="2" id="KW-1185">Reference proteome</keyword>
<dbReference type="AlphaFoldDB" id="A0A7W9PJD5"/>
<protein>
    <recommendedName>
        <fullName evidence="3">ANTAR domain-containing protein</fullName>
    </recommendedName>
</protein>
<dbReference type="Proteomes" id="UP000540412">
    <property type="component" value="Unassembled WGS sequence"/>
</dbReference>
<sequence>MHGHPRGRLDTAMAAIGHTHPIAGWGQRICASYADCLAGVDAVALTMRWNLESLDVLGASGDWAAVLEDIQFTLGEGPAVDAFTGGEPVESARVGDDPRWPIFGPCAAAAGTGAVAAFPLRLGAIRFGSVDLYSRRTGPIPGRTRSEAALLTTLVSCVLVERIGTEWVSVIDYREVDAARGKMAVAGGFAIADTLSRLRAHAFASDRPLRTVAADIVAGRLVLTPD</sequence>
<name>A0A7W9PJD5_9NOCA</name>
<evidence type="ECO:0000313" key="1">
    <source>
        <dbReference type="EMBL" id="MBB5917257.1"/>
    </source>
</evidence>
<gene>
    <name evidence="1" type="ORF">BJY24_006169</name>
</gene>
<comment type="caution">
    <text evidence="1">The sequence shown here is derived from an EMBL/GenBank/DDBJ whole genome shotgun (WGS) entry which is preliminary data.</text>
</comment>
<dbReference type="RefSeq" id="WP_157185462.1">
    <property type="nucleotide sequence ID" value="NZ_JACHIT010000002.1"/>
</dbReference>
<evidence type="ECO:0008006" key="3">
    <source>
        <dbReference type="Google" id="ProtNLM"/>
    </source>
</evidence>
<dbReference type="EMBL" id="JACHIT010000002">
    <property type="protein sequence ID" value="MBB5917257.1"/>
    <property type="molecule type" value="Genomic_DNA"/>
</dbReference>
<dbReference type="InterPro" id="IPR029016">
    <property type="entry name" value="GAF-like_dom_sf"/>
</dbReference>
<evidence type="ECO:0000313" key="2">
    <source>
        <dbReference type="Proteomes" id="UP000540412"/>
    </source>
</evidence>
<dbReference type="Gene3D" id="3.30.450.40">
    <property type="match status" value="1"/>
</dbReference>
<organism evidence="1 2">
    <name type="scientific">Nocardia transvalensis</name>
    <dbReference type="NCBI Taxonomy" id="37333"/>
    <lineage>
        <taxon>Bacteria</taxon>
        <taxon>Bacillati</taxon>
        <taxon>Actinomycetota</taxon>
        <taxon>Actinomycetes</taxon>
        <taxon>Mycobacteriales</taxon>
        <taxon>Nocardiaceae</taxon>
        <taxon>Nocardia</taxon>
    </lineage>
</organism>
<reference evidence="1 2" key="1">
    <citation type="submission" date="2020-08" db="EMBL/GenBank/DDBJ databases">
        <title>Sequencing the genomes of 1000 actinobacteria strains.</title>
        <authorList>
            <person name="Klenk H.-P."/>
        </authorList>
    </citation>
    <scope>NUCLEOTIDE SEQUENCE [LARGE SCALE GENOMIC DNA]</scope>
    <source>
        <strain evidence="1 2">DSM 43582</strain>
    </source>
</reference>